<name>A0A4S8PQK6_9ACTN</name>
<dbReference type="CDD" id="cd05403">
    <property type="entry name" value="NT_KNTase_like"/>
    <property type="match status" value="1"/>
</dbReference>
<reference evidence="2 3" key="2">
    <citation type="submission" date="2019-05" db="EMBL/GenBank/DDBJ databases">
        <title>Glycomyces buryatensis sp. nov.</title>
        <authorList>
            <person name="Nikitina E."/>
        </authorList>
    </citation>
    <scope>NUCLEOTIDE SEQUENCE [LARGE SCALE GENOMIC DNA]</scope>
    <source>
        <strain evidence="2 3">18</strain>
    </source>
</reference>
<dbReference type="EMBL" id="STGY01000083">
    <property type="protein sequence ID" value="THV33430.1"/>
    <property type="molecule type" value="Genomic_DNA"/>
</dbReference>
<evidence type="ECO:0000259" key="1">
    <source>
        <dbReference type="Pfam" id="PF01909"/>
    </source>
</evidence>
<dbReference type="OrthoDB" id="4212332at2"/>
<dbReference type="InterPro" id="IPR002934">
    <property type="entry name" value="Polymerase_NTP_transf_dom"/>
</dbReference>
<evidence type="ECO:0000313" key="2">
    <source>
        <dbReference type="EMBL" id="THV33430.1"/>
    </source>
</evidence>
<comment type="caution">
    <text evidence="2">The sequence shown here is derived from an EMBL/GenBank/DDBJ whole genome shotgun (WGS) entry which is preliminary data.</text>
</comment>
<feature type="domain" description="Polymerase nucleotidyl transferase" evidence="1">
    <location>
        <begin position="20"/>
        <end position="49"/>
    </location>
</feature>
<dbReference type="GO" id="GO:0016779">
    <property type="term" value="F:nucleotidyltransferase activity"/>
    <property type="evidence" value="ECO:0007669"/>
    <property type="project" value="InterPro"/>
</dbReference>
<dbReference type="Proteomes" id="UP000308760">
    <property type="component" value="Unassembled WGS sequence"/>
</dbReference>
<dbReference type="Gene3D" id="3.30.460.10">
    <property type="entry name" value="Beta Polymerase, domain 2"/>
    <property type="match status" value="1"/>
</dbReference>
<dbReference type="RefSeq" id="WP_136537311.1">
    <property type="nucleotide sequence ID" value="NZ_STGY01000083.1"/>
</dbReference>
<sequence>MDQSPNAIAEHLAHDLAADTIGIALTGSIATGTDHPDSDIDLIAIAQAGRDDQTQSLAGRLVTITWTTLEDANGAFDQPWSAGQAVPGWRDARILHDPTGALAALKDRARNWQWDDIAAAADRWAGATLVGLAEEVHKVHGMLATGAPRAAAANRDLIALQLPGALAAADRILYGSENRLWDLVCQAEGEAWARAWDTATGIKTASFEDSCRAALTLYRLAADRLKGHLEASERPIVEVACNLTGRPQS</sequence>
<proteinExistence type="predicted"/>
<gene>
    <name evidence="2" type="ORF">FAB82_25115</name>
</gene>
<protein>
    <recommendedName>
        <fullName evidence="1">Polymerase nucleotidyl transferase domain-containing protein</fullName>
    </recommendedName>
</protein>
<dbReference type="SUPFAM" id="SSF81301">
    <property type="entry name" value="Nucleotidyltransferase"/>
    <property type="match status" value="1"/>
</dbReference>
<keyword evidence="3" id="KW-1185">Reference proteome</keyword>
<accession>A0A4S8PQK6</accession>
<dbReference type="InterPro" id="IPR043519">
    <property type="entry name" value="NT_sf"/>
</dbReference>
<dbReference type="AlphaFoldDB" id="A0A4S8PQK6"/>
<reference evidence="3" key="1">
    <citation type="submission" date="2019-04" db="EMBL/GenBank/DDBJ databases">
        <title>Nocardioides xinjiangensis sp. nov.</title>
        <authorList>
            <person name="Liu S."/>
        </authorList>
    </citation>
    <scope>NUCLEOTIDE SEQUENCE [LARGE SCALE GENOMIC DNA]</scope>
    <source>
        <strain evidence="3">18</strain>
    </source>
</reference>
<dbReference type="Pfam" id="PF01909">
    <property type="entry name" value="NTP_transf_2"/>
    <property type="match status" value="1"/>
</dbReference>
<organism evidence="2 3">
    <name type="scientific">Glycomyces buryatensis</name>
    <dbReference type="NCBI Taxonomy" id="2570927"/>
    <lineage>
        <taxon>Bacteria</taxon>
        <taxon>Bacillati</taxon>
        <taxon>Actinomycetota</taxon>
        <taxon>Actinomycetes</taxon>
        <taxon>Glycomycetales</taxon>
        <taxon>Glycomycetaceae</taxon>
        <taxon>Glycomyces</taxon>
    </lineage>
</organism>
<evidence type="ECO:0000313" key="3">
    <source>
        <dbReference type="Proteomes" id="UP000308760"/>
    </source>
</evidence>